<evidence type="ECO:0000313" key="1">
    <source>
        <dbReference type="EMBL" id="WKN36891.1"/>
    </source>
</evidence>
<dbReference type="InterPro" id="IPR018727">
    <property type="entry name" value="DUF2267"/>
</dbReference>
<dbReference type="AlphaFoldDB" id="A0AA49GN70"/>
<organism evidence="1">
    <name type="scientific">Roseihalotalea indica</name>
    <dbReference type="NCBI Taxonomy" id="2867963"/>
    <lineage>
        <taxon>Bacteria</taxon>
        <taxon>Pseudomonadati</taxon>
        <taxon>Bacteroidota</taxon>
        <taxon>Cytophagia</taxon>
        <taxon>Cytophagales</taxon>
        <taxon>Catalimonadaceae</taxon>
        <taxon>Roseihalotalea</taxon>
    </lineage>
</organism>
<dbReference type="InterPro" id="IPR038282">
    <property type="entry name" value="DUF2267_sf"/>
</dbReference>
<reference evidence="1" key="1">
    <citation type="journal article" date="2023" name="Comput. Struct. Biotechnol. J.">
        <title>Discovery of a novel marine Bacteroidetes with a rich repertoire of carbohydrate-active enzymes.</title>
        <authorList>
            <person name="Chen B."/>
            <person name="Liu G."/>
            <person name="Chen Q."/>
            <person name="Wang H."/>
            <person name="Liu L."/>
            <person name="Tang K."/>
        </authorList>
    </citation>
    <scope>NUCLEOTIDE SEQUENCE</scope>
    <source>
        <strain evidence="1">TK19036</strain>
    </source>
</reference>
<dbReference type="EMBL" id="CP120682">
    <property type="protein sequence ID" value="WKN36891.1"/>
    <property type="molecule type" value="Genomic_DNA"/>
</dbReference>
<accession>A0AA49GN70</accession>
<gene>
    <name evidence="1" type="ORF">K4G66_31485</name>
</gene>
<protein>
    <submittedName>
        <fullName evidence="1">DUF2267 domain-containing protein</fullName>
    </submittedName>
</protein>
<sequence>MKTSEHNFIAELDRILGKLASDLGDIPPRTAHKYLKTIFLVIRQRAYFEESLKFIEILPVPVKAMFLDGWQIQEIAPRPFRNMDDFAETVVRSSNRAIANPLQARQLLRKVFTFFGQLTSQEQMKEGLSFLPNDFHALLMSDPSLKYQYSDTCIWLS</sequence>
<proteinExistence type="predicted"/>
<dbReference type="Gene3D" id="1.10.490.110">
    <property type="entry name" value="Uncharacterized conserved protein DUF2267"/>
    <property type="match status" value="1"/>
</dbReference>
<dbReference type="Pfam" id="PF10025">
    <property type="entry name" value="DUF2267"/>
    <property type="match status" value="1"/>
</dbReference>
<reference evidence="1" key="2">
    <citation type="journal article" date="2024" name="Antonie Van Leeuwenhoek">
        <title>Roseihalotalea indica gen. nov., sp. nov., a halophilic Bacteroidetes from mesopelagic Southwest Indian Ocean with higher carbohydrate metabolic potential.</title>
        <authorList>
            <person name="Chen B."/>
            <person name="Zhang M."/>
            <person name="Lin D."/>
            <person name="Ye J."/>
            <person name="Tang K."/>
        </authorList>
    </citation>
    <scope>NUCLEOTIDE SEQUENCE</scope>
    <source>
        <strain evidence="1">TK19036</strain>
    </source>
</reference>
<name>A0AA49GN70_9BACT</name>